<keyword evidence="2" id="KW-0812">Transmembrane</keyword>
<dbReference type="Proteomes" id="UP000657385">
    <property type="component" value="Unassembled WGS sequence"/>
</dbReference>
<name>A0A931B5I8_9ACTN</name>
<reference evidence="3" key="1">
    <citation type="submission" date="2020-11" db="EMBL/GenBank/DDBJ databases">
        <title>Isolation and identification of active actinomycetes.</title>
        <authorList>
            <person name="Yu B."/>
        </authorList>
    </citation>
    <scope>NUCLEOTIDE SEQUENCE</scope>
    <source>
        <strain evidence="3">NEAU-YB345</strain>
    </source>
</reference>
<feature type="region of interest" description="Disordered" evidence="1">
    <location>
        <begin position="1"/>
        <end position="21"/>
    </location>
</feature>
<feature type="transmembrane region" description="Helical" evidence="2">
    <location>
        <begin position="250"/>
        <end position="268"/>
    </location>
</feature>
<dbReference type="PANTHER" id="PTHR36840">
    <property type="entry name" value="BLL5714 PROTEIN"/>
    <property type="match status" value="1"/>
</dbReference>
<feature type="transmembrane region" description="Helical" evidence="2">
    <location>
        <begin position="161"/>
        <end position="182"/>
    </location>
</feature>
<sequence length="409" mass="44069">MTALDTLDSATRDAPRAGGPRSDRIRLRLRKADAAHDRSTSPLEMFFDLVFMVAVAELVSVLLHDPTWAGAARYTALFVPVWWSWVSYTFYSDRFDNDDRAYRLIVIAAMAAILFMSMAIPGAFSGSTGAARMALSYAASRLILVGLYARAHRHAHEARPLTRRYLLGFGTGAAVWLVSVFVPPPVCYVLWAVGLAVDMLTPLLSAAAIARVPFDMSHIPERFGLFTIIVLGEVVALNAAGITSSRLQPMALAAVAGAFLVAAAQWWLCFDFVDASPLRQWRLTGQAYVYGHLVIHAGIAATGVGGLLATEAANTGRQTGAWQTVLCWGVAAFLLGIGTIHQLNMRPWGDPRAWCRLGLGTAFLVLGTLDVPMRPPVLELILICGLAGQILVESRVAGPVPAAAAHPHE</sequence>
<feature type="compositionally biased region" description="Basic and acidic residues" evidence="1">
    <location>
        <begin position="10"/>
        <end position="21"/>
    </location>
</feature>
<evidence type="ECO:0000256" key="1">
    <source>
        <dbReference type="SAM" id="MobiDB-lite"/>
    </source>
</evidence>
<keyword evidence="2" id="KW-1133">Transmembrane helix</keyword>
<dbReference type="EMBL" id="JADPRT010000009">
    <property type="protein sequence ID" value="MBF9070764.1"/>
    <property type="molecule type" value="Genomic_DNA"/>
</dbReference>
<gene>
    <name evidence="3" type="ORF">I2501_22360</name>
</gene>
<dbReference type="RefSeq" id="WP_196195923.1">
    <property type="nucleotide sequence ID" value="NZ_JADPRT010000009.1"/>
</dbReference>
<proteinExistence type="predicted"/>
<dbReference type="Pfam" id="PF06772">
    <property type="entry name" value="LtrA"/>
    <property type="match status" value="1"/>
</dbReference>
<dbReference type="InterPro" id="IPR010640">
    <property type="entry name" value="Low_temperature_requirement_A"/>
</dbReference>
<evidence type="ECO:0000313" key="3">
    <source>
        <dbReference type="EMBL" id="MBF9070764.1"/>
    </source>
</evidence>
<protein>
    <submittedName>
        <fullName evidence="3">Low temperature requirement protein A</fullName>
    </submittedName>
</protein>
<feature type="transmembrane region" description="Helical" evidence="2">
    <location>
        <begin position="102"/>
        <end position="124"/>
    </location>
</feature>
<feature type="transmembrane region" description="Helical" evidence="2">
    <location>
        <begin position="289"/>
        <end position="309"/>
    </location>
</feature>
<feature type="transmembrane region" description="Helical" evidence="2">
    <location>
        <begin position="223"/>
        <end position="244"/>
    </location>
</feature>
<accession>A0A931B5I8</accession>
<feature type="transmembrane region" description="Helical" evidence="2">
    <location>
        <begin position="130"/>
        <end position="149"/>
    </location>
</feature>
<organism evidence="3 4">
    <name type="scientific">Streptacidiphilus fuscans</name>
    <dbReference type="NCBI Taxonomy" id="2789292"/>
    <lineage>
        <taxon>Bacteria</taxon>
        <taxon>Bacillati</taxon>
        <taxon>Actinomycetota</taxon>
        <taxon>Actinomycetes</taxon>
        <taxon>Kitasatosporales</taxon>
        <taxon>Streptomycetaceae</taxon>
        <taxon>Streptacidiphilus</taxon>
    </lineage>
</organism>
<keyword evidence="4" id="KW-1185">Reference proteome</keyword>
<dbReference type="PANTHER" id="PTHR36840:SF1">
    <property type="entry name" value="BLL5714 PROTEIN"/>
    <property type="match status" value="1"/>
</dbReference>
<comment type="caution">
    <text evidence="3">The sequence shown here is derived from an EMBL/GenBank/DDBJ whole genome shotgun (WGS) entry which is preliminary data.</text>
</comment>
<feature type="transmembrane region" description="Helical" evidence="2">
    <location>
        <begin position="188"/>
        <end position="211"/>
    </location>
</feature>
<evidence type="ECO:0000256" key="2">
    <source>
        <dbReference type="SAM" id="Phobius"/>
    </source>
</evidence>
<dbReference type="AlphaFoldDB" id="A0A931B5I8"/>
<keyword evidence="2" id="KW-0472">Membrane</keyword>
<feature type="transmembrane region" description="Helical" evidence="2">
    <location>
        <begin position="70"/>
        <end position="90"/>
    </location>
</feature>
<evidence type="ECO:0000313" key="4">
    <source>
        <dbReference type="Proteomes" id="UP000657385"/>
    </source>
</evidence>
<feature type="transmembrane region" description="Helical" evidence="2">
    <location>
        <begin position="321"/>
        <end position="341"/>
    </location>
</feature>